<organism evidence="2 3">
    <name type="scientific">Actinoallomurus acaciae</name>
    <dbReference type="NCBI Taxonomy" id="502577"/>
    <lineage>
        <taxon>Bacteria</taxon>
        <taxon>Bacillati</taxon>
        <taxon>Actinomycetota</taxon>
        <taxon>Actinomycetes</taxon>
        <taxon>Streptosporangiales</taxon>
        <taxon>Thermomonosporaceae</taxon>
        <taxon>Actinoallomurus</taxon>
    </lineage>
</organism>
<evidence type="ECO:0000313" key="3">
    <source>
        <dbReference type="Proteomes" id="UP001589627"/>
    </source>
</evidence>
<dbReference type="Proteomes" id="UP001589627">
    <property type="component" value="Unassembled WGS sequence"/>
</dbReference>
<dbReference type="InterPro" id="IPR011009">
    <property type="entry name" value="Kinase-like_dom_sf"/>
</dbReference>
<reference evidence="2 3" key="1">
    <citation type="submission" date="2024-09" db="EMBL/GenBank/DDBJ databases">
        <authorList>
            <person name="Sun Q."/>
            <person name="Mori K."/>
        </authorList>
    </citation>
    <scope>NUCLEOTIDE SEQUENCE [LARGE SCALE GENOMIC DNA]</scope>
    <source>
        <strain evidence="2 3">TBRC 0563</strain>
    </source>
</reference>
<dbReference type="EMBL" id="JBHLZP010000246">
    <property type="protein sequence ID" value="MFB9836052.1"/>
    <property type="molecule type" value="Genomic_DNA"/>
</dbReference>
<comment type="caution">
    <text evidence="2">The sequence shown here is derived from an EMBL/GenBank/DDBJ whole genome shotgun (WGS) entry which is preliminary data.</text>
</comment>
<feature type="non-terminal residue" evidence="2">
    <location>
        <position position="323"/>
    </location>
</feature>
<keyword evidence="3" id="KW-1185">Reference proteome</keyword>
<accession>A0ABV5YLX0</accession>
<name>A0ABV5YLX0_9ACTN</name>
<evidence type="ECO:0000313" key="2">
    <source>
        <dbReference type="EMBL" id="MFB9836052.1"/>
    </source>
</evidence>
<evidence type="ECO:0000256" key="1">
    <source>
        <dbReference type="SAM" id="MobiDB-lite"/>
    </source>
</evidence>
<dbReference type="Gene3D" id="1.10.510.10">
    <property type="entry name" value="Transferase(Phosphotransferase) domain 1"/>
    <property type="match status" value="1"/>
</dbReference>
<evidence type="ECO:0008006" key="4">
    <source>
        <dbReference type="Google" id="ProtNLM"/>
    </source>
</evidence>
<sequence>MVFSLASESGAVYQVEDAPFNPPGGRSRLHLCRDHTGRERVAKLYPAPVADPPAADRIRAAAARGAAVLADAEAAGTVAEAADTSINFPIDVLVGGQAVVGVVLPLIPRPFRYDNGQPRTLDHLCSASAPPAAFRVGVLIRICEIFTVLEGAGLVHGDVSPKNLVWRPDRPHAYLLDCDGLRPVGSAAVGGAVAPGFADPRWITRRITAHDEHSDRYGLAVLMYRGLLLAPDAPALIGDTWHPPTGLPGDLDPRLRALFDRAFGDPHATDARPGATQWRDTLRDVFLGEYGTSHRPEAVEALDRHARPFRDGSAATPPAAPGG</sequence>
<feature type="region of interest" description="Disordered" evidence="1">
    <location>
        <begin position="303"/>
        <end position="323"/>
    </location>
</feature>
<dbReference type="RefSeq" id="WP_378208567.1">
    <property type="nucleotide sequence ID" value="NZ_JBHLZP010000246.1"/>
</dbReference>
<protein>
    <recommendedName>
        <fullName evidence="4">Protein kinase domain-containing protein</fullName>
    </recommendedName>
</protein>
<dbReference type="SUPFAM" id="SSF56112">
    <property type="entry name" value="Protein kinase-like (PK-like)"/>
    <property type="match status" value="1"/>
</dbReference>
<proteinExistence type="predicted"/>
<gene>
    <name evidence="2" type="ORF">ACFFNX_28115</name>
</gene>